<dbReference type="Proteomes" id="UP000195141">
    <property type="component" value="Chromosome"/>
</dbReference>
<evidence type="ECO:0000313" key="1">
    <source>
        <dbReference type="EMBL" id="OTP17587.1"/>
    </source>
</evidence>
<evidence type="ECO:0000313" key="3">
    <source>
        <dbReference type="Proteomes" id="UP000195141"/>
    </source>
</evidence>
<proteinExistence type="predicted"/>
<dbReference type="EMBL" id="NGMM01000002">
    <property type="protein sequence ID" value="OTP17587.1"/>
    <property type="molecule type" value="Genomic_DNA"/>
</dbReference>
<gene>
    <name evidence="1" type="ORF">A5888_001725</name>
    <name evidence="2" type="ORF">A5888_002962</name>
</gene>
<protein>
    <submittedName>
        <fullName evidence="1">Uncharacterized protein</fullName>
    </submittedName>
</protein>
<dbReference type="RefSeq" id="WP_086348785.1">
    <property type="nucleotide sequence ID" value="NZ_CP147247.1"/>
</dbReference>
<evidence type="ECO:0000313" key="2">
    <source>
        <dbReference type="EMBL" id="WYJ91194.1"/>
    </source>
</evidence>
<sequence length="121" mass="14060">MAFTKEIKGKTVIFAKSAKFFNVLNKIFTLSVERDMDGQRMAMQMPGADMAIEQFKGLFEAEKEVERETLEYHLGMVGYALQFKMDRDEFFDWLANLDNSDLVEFAKKVKEELDTKKLISL</sequence>
<reference evidence="2" key="2">
    <citation type="submission" date="2017-05" db="EMBL/GenBank/DDBJ databases">
        <authorList>
            <consortium name="The Broad Institute Genomics Platform"/>
            <consortium name="The Broad Institute Genomic Center for Infectious Diseases"/>
            <person name="Earl A."/>
            <person name="Manson A."/>
            <person name="Schwartman J."/>
            <person name="Gilmore M."/>
            <person name="Abouelleil A."/>
            <person name="Cao P."/>
            <person name="Chapman S."/>
            <person name="Cusick C."/>
            <person name="Shea T."/>
            <person name="Young S."/>
            <person name="Neafsey D."/>
            <person name="Nusbaum C."/>
            <person name="Birren B."/>
        </authorList>
    </citation>
    <scope>NUCLEOTIDE SEQUENCE</scope>
    <source>
        <strain evidence="2">9E7_DIV0242</strain>
    </source>
</reference>
<dbReference type="EMBL" id="CP147247">
    <property type="protein sequence ID" value="WYJ91194.1"/>
    <property type="molecule type" value="Genomic_DNA"/>
</dbReference>
<name>A0A242K948_9ENTE</name>
<accession>A0A242K948</accession>
<reference evidence="1" key="1">
    <citation type="submission" date="2017-05" db="EMBL/GenBank/DDBJ databases">
        <title>The Genome Sequence of Enterococcus sp. 9E7_DIV0242.</title>
        <authorList>
            <consortium name="The Broad Institute Genomics Platform"/>
            <consortium name="The Broad Institute Genomic Center for Infectious Diseases"/>
            <person name="Earl A."/>
            <person name="Manson A."/>
            <person name="Schwartman J."/>
            <person name="Gilmore M."/>
            <person name="Abouelleil A."/>
            <person name="Cao P."/>
            <person name="Chapman S."/>
            <person name="Cusick C."/>
            <person name="Shea T."/>
            <person name="Young S."/>
            <person name="Neafsey D."/>
            <person name="Nusbaum C."/>
            <person name="Birren B."/>
        </authorList>
    </citation>
    <scope>NUCLEOTIDE SEQUENCE [LARGE SCALE GENOMIC DNA]</scope>
    <source>
        <strain evidence="1">9E7_DIV0242</strain>
    </source>
</reference>
<reference evidence="2" key="3">
    <citation type="submission" date="2024-03" db="EMBL/GenBank/DDBJ databases">
        <title>The Genome Sequence of Enterococcus sp. DIV0242b.</title>
        <authorList>
            <consortium name="The Broad Institute Genomics Platform"/>
            <consortium name="The Broad Institute Microbial Omics Core"/>
            <consortium name="The Broad Institute Genomic Center for Infectious Diseases"/>
            <person name="Earl A."/>
            <person name="Manson A."/>
            <person name="Gilmore M."/>
            <person name="Schwartman J."/>
            <person name="Shea T."/>
            <person name="Abouelleil A."/>
            <person name="Cao P."/>
            <person name="Chapman S."/>
            <person name="Cusick C."/>
            <person name="Young S."/>
            <person name="Neafsey D."/>
            <person name="Nusbaum C."/>
            <person name="Birren B."/>
        </authorList>
    </citation>
    <scope>NUCLEOTIDE SEQUENCE</scope>
    <source>
        <strain evidence="2">9E7_DIV0242</strain>
    </source>
</reference>
<keyword evidence="3" id="KW-1185">Reference proteome</keyword>
<dbReference type="OrthoDB" id="9971738at2"/>
<dbReference type="AlphaFoldDB" id="A0A242K948"/>
<organism evidence="1">
    <name type="scientific">Candidatus Enterococcus clewellii</name>
    <dbReference type="NCBI Taxonomy" id="1834193"/>
    <lineage>
        <taxon>Bacteria</taxon>
        <taxon>Bacillati</taxon>
        <taxon>Bacillota</taxon>
        <taxon>Bacilli</taxon>
        <taxon>Lactobacillales</taxon>
        <taxon>Enterococcaceae</taxon>
        <taxon>Enterococcus</taxon>
    </lineage>
</organism>